<organism evidence="2 3">
    <name type="scientific">Streptomyces litmocidini</name>
    <dbReference type="NCBI Taxonomy" id="67318"/>
    <lineage>
        <taxon>Bacteria</taxon>
        <taxon>Bacillati</taxon>
        <taxon>Actinomycetota</taxon>
        <taxon>Actinomycetes</taxon>
        <taxon>Kitasatosporales</taxon>
        <taxon>Streptomycetaceae</taxon>
        <taxon>Streptomyces</taxon>
    </lineage>
</organism>
<sequence>MRELEGKHGVTWRTVRKALDSSWPEPRKKPPSRATGLDRYKPVR</sequence>
<dbReference type="EMBL" id="JBIRUI010000001">
    <property type="protein sequence ID" value="MFI1712661.1"/>
    <property type="molecule type" value="Genomic_DNA"/>
</dbReference>
<accession>A0ABW7U4A0</accession>
<evidence type="ECO:0008006" key="4">
    <source>
        <dbReference type="Google" id="ProtNLM"/>
    </source>
</evidence>
<evidence type="ECO:0000313" key="3">
    <source>
        <dbReference type="Proteomes" id="UP001611339"/>
    </source>
</evidence>
<dbReference type="RefSeq" id="WP_398707048.1">
    <property type="nucleotide sequence ID" value="NZ_JBIRUI010000001.1"/>
</dbReference>
<feature type="region of interest" description="Disordered" evidence="1">
    <location>
        <begin position="1"/>
        <end position="44"/>
    </location>
</feature>
<evidence type="ECO:0000313" key="2">
    <source>
        <dbReference type="EMBL" id="MFI1712661.1"/>
    </source>
</evidence>
<comment type="caution">
    <text evidence="2">The sequence shown here is derived from an EMBL/GenBank/DDBJ whole genome shotgun (WGS) entry which is preliminary data.</text>
</comment>
<gene>
    <name evidence="2" type="ORF">ACH407_03655</name>
</gene>
<proteinExistence type="predicted"/>
<dbReference type="Proteomes" id="UP001611339">
    <property type="component" value="Unassembled WGS sequence"/>
</dbReference>
<reference evidence="2 3" key="1">
    <citation type="submission" date="2024-10" db="EMBL/GenBank/DDBJ databases">
        <title>The Natural Products Discovery Center: Release of the First 8490 Sequenced Strains for Exploring Actinobacteria Biosynthetic Diversity.</title>
        <authorList>
            <person name="Kalkreuter E."/>
            <person name="Kautsar S.A."/>
            <person name="Yang D."/>
            <person name="Bader C.D."/>
            <person name="Teijaro C.N."/>
            <person name="Fluegel L."/>
            <person name="Davis C.M."/>
            <person name="Simpson J.R."/>
            <person name="Lauterbach L."/>
            <person name="Steele A.D."/>
            <person name="Gui C."/>
            <person name="Meng S."/>
            <person name="Li G."/>
            <person name="Viehrig K."/>
            <person name="Ye F."/>
            <person name="Su P."/>
            <person name="Kiefer A.F."/>
            <person name="Nichols A."/>
            <person name="Cepeda A.J."/>
            <person name="Yan W."/>
            <person name="Fan B."/>
            <person name="Jiang Y."/>
            <person name="Adhikari A."/>
            <person name="Zheng C.-J."/>
            <person name="Schuster L."/>
            <person name="Cowan T.M."/>
            <person name="Smanski M.J."/>
            <person name="Chevrette M.G."/>
            <person name="De Carvalho L.P.S."/>
            <person name="Shen B."/>
        </authorList>
    </citation>
    <scope>NUCLEOTIDE SEQUENCE [LARGE SCALE GENOMIC DNA]</scope>
    <source>
        <strain evidence="2 3">NPDC020602</strain>
    </source>
</reference>
<keyword evidence="3" id="KW-1185">Reference proteome</keyword>
<name>A0ABW7U4A0_9ACTN</name>
<protein>
    <recommendedName>
        <fullName evidence="4">Transposase</fullName>
    </recommendedName>
</protein>
<evidence type="ECO:0000256" key="1">
    <source>
        <dbReference type="SAM" id="MobiDB-lite"/>
    </source>
</evidence>